<dbReference type="AlphaFoldDB" id="A0A4C1Y763"/>
<name>A0A4C1Y763_EUMVA</name>
<reference evidence="1 2" key="1">
    <citation type="journal article" date="2019" name="Commun. Biol.">
        <title>The bagworm genome reveals a unique fibroin gene that provides high tensile strength.</title>
        <authorList>
            <person name="Kono N."/>
            <person name="Nakamura H."/>
            <person name="Ohtoshi R."/>
            <person name="Tomita M."/>
            <person name="Numata K."/>
            <person name="Arakawa K."/>
        </authorList>
    </citation>
    <scope>NUCLEOTIDE SEQUENCE [LARGE SCALE GENOMIC DNA]</scope>
</reference>
<accession>A0A4C1Y763</accession>
<sequence length="78" mass="9166">MCVVYLLQASASVSNEWRPIFQRKKEKERYTKIESRRERERGTLLRTKSTYGWKLILLRNNLAPALDPDPDPVPHSNP</sequence>
<organism evidence="1 2">
    <name type="scientific">Eumeta variegata</name>
    <name type="common">Bagworm moth</name>
    <name type="synonym">Eumeta japonica</name>
    <dbReference type="NCBI Taxonomy" id="151549"/>
    <lineage>
        <taxon>Eukaryota</taxon>
        <taxon>Metazoa</taxon>
        <taxon>Ecdysozoa</taxon>
        <taxon>Arthropoda</taxon>
        <taxon>Hexapoda</taxon>
        <taxon>Insecta</taxon>
        <taxon>Pterygota</taxon>
        <taxon>Neoptera</taxon>
        <taxon>Endopterygota</taxon>
        <taxon>Lepidoptera</taxon>
        <taxon>Glossata</taxon>
        <taxon>Ditrysia</taxon>
        <taxon>Tineoidea</taxon>
        <taxon>Psychidae</taxon>
        <taxon>Oiketicinae</taxon>
        <taxon>Eumeta</taxon>
    </lineage>
</organism>
<keyword evidence="2" id="KW-1185">Reference proteome</keyword>
<protein>
    <submittedName>
        <fullName evidence="1">Uncharacterized protein</fullName>
    </submittedName>
</protein>
<dbReference type="Proteomes" id="UP000299102">
    <property type="component" value="Unassembled WGS sequence"/>
</dbReference>
<evidence type="ECO:0000313" key="1">
    <source>
        <dbReference type="EMBL" id="GBP71738.1"/>
    </source>
</evidence>
<gene>
    <name evidence="1" type="ORF">EVAR_62581_1</name>
</gene>
<comment type="caution">
    <text evidence="1">The sequence shown here is derived from an EMBL/GenBank/DDBJ whole genome shotgun (WGS) entry which is preliminary data.</text>
</comment>
<evidence type="ECO:0000313" key="2">
    <source>
        <dbReference type="Proteomes" id="UP000299102"/>
    </source>
</evidence>
<proteinExistence type="predicted"/>
<dbReference type="EMBL" id="BGZK01001119">
    <property type="protein sequence ID" value="GBP71738.1"/>
    <property type="molecule type" value="Genomic_DNA"/>
</dbReference>